<sequence>MHLSNTAVLLLGALQPALGARTFDTIGDVNEVESQYITTDQTVINYHAPNHGCGGYRAWVGIWPADVCDYFGDYKAWDWVESTKGFGYDFNTVKFSNNEIGVGKFKAAFVCEDGRRQPWLVSQPFTIDKAPEAAPGQCVYRASKRNPAWKTIQCDGFFDGFCDYCRLPFGDCDNCDACKSQCGLAN</sequence>
<dbReference type="HOGENOM" id="CLU_082175_1_0_1"/>
<name>A0A0A2VXE3_BEABA</name>
<organism evidence="2 3">
    <name type="scientific">Beauveria bassiana D1-5</name>
    <dbReference type="NCBI Taxonomy" id="1245745"/>
    <lineage>
        <taxon>Eukaryota</taxon>
        <taxon>Fungi</taxon>
        <taxon>Dikarya</taxon>
        <taxon>Ascomycota</taxon>
        <taxon>Pezizomycotina</taxon>
        <taxon>Sordariomycetes</taxon>
        <taxon>Hypocreomycetidae</taxon>
        <taxon>Hypocreales</taxon>
        <taxon>Cordycipitaceae</taxon>
        <taxon>Beauveria</taxon>
    </lineage>
</organism>
<feature type="chain" id="PRO_5001996143" evidence="1">
    <location>
        <begin position="20"/>
        <end position="186"/>
    </location>
</feature>
<dbReference type="AlphaFoldDB" id="A0A0A2VXE3"/>
<feature type="signal peptide" evidence="1">
    <location>
        <begin position="1"/>
        <end position="19"/>
    </location>
</feature>
<evidence type="ECO:0000256" key="1">
    <source>
        <dbReference type="SAM" id="SignalP"/>
    </source>
</evidence>
<evidence type="ECO:0000313" key="3">
    <source>
        <dbReference type="Proteomes" id="UP000030106"/>
    </source>
</evidence>
<evidence type="ECO:0000313" key="2">
    <source>
        <dbReference type="EMBL" id="KGQ05419.1"/>
    </source>
</evidence>
<protein>
    <submittedName>
        <fullName evidence="2">Uncharacterized protein</fullName>
    </submittedName>
</protein>
<keyword evidence="1" id="KW-0732">Signal</keyword>
<comment type="caution">
    <text evidence="2">The sequence shown here is derived from an EMBL/GenBank/DDBJ whole genome shotgun (WGS) entry which is preliminary data.</text>
</comment>
<dbReference type="Proteomes" id="UP000030106">
    <property type="component" value="Unassembled WGS sequence"/>
</dbReference>
<gene>
    <name evidence="2" type="ORF">BBAD15_g9340</name>
</gene>
<accession>A0A0A2VXE3</accession>
<dbReference type="EMBL" id="ANFO01000945">
    <property type="protein sequence ID" value="KGQ05419.1"/>
    <property type="molecule type" value="Genomic_DNA"/>
</dbReference>
<proteinExistence type="predicted"/>
<reference evidence="2 3" key="1">
    <citation type="submission" date="2012-10" db="EMBL/GenBank/DDBJ databases">
        <title>Genome sequencing and analysis of entomopathogenic fungi Beauveria bassiana D1-5.</title>
        <authorList>
            <person name="Li Q."/>
            <person name="Wang L."/>
            <person name="Zhang Z."/>
            <person name="Wang Q."/>
            <person name="Ren J."/>
            <person name="Wang M."/>
            <person name="Xu W."/>
            <person name="Wang J."/>
            <person name="Lu Y."/>
            <person name="Du Q."/>
            <person name="Sun Z."/>
        </authorList>
    </citation>
    <scope>NUCLEOTIDE SEQUENCE [LARGE SCALE GENOMIC DNA]</scope>
    <source>
        <strain evidence="2 3">D1-5</strain>
    </source>
</reference>